<dbReference type="Gene3D" id="2.40.170.20">
    <property type="entry name" value="TonB-dependent receptor, beta-barrel domain"/>
    <property type="match status" value="1"/>
</dbReference>
<dbReference type="Gene3D" id="2.170.130.10">
    <property type="entry name" value="TonB-dependent receptor, plug domain"/>
    <property type="match status" value="1"/>
</dbReference>
<evidence type="ECO:0000259" key="12">
    <source>
        <dbReference type="Pfam" id="PF00593"/>
    </source>
</evidence>
<dbReference type="PROSITE" id="PS52016">
    <property type="entry name" value="TONB_DEPENDENT_REC_3"/>
    <property type="match status" value="1"/>
</dbReference>
<protein>
    <submittedName>
        <fullName evidence="14">TonB-dependent receptor plug domain-containing protein</fullName>
    </submittedName>
</protein>
<evidence type="ECO:0000256" key="8">
    <source>
        <dbReference type="ARBA" id="ARBA00023170"/>
    </source>
</evidence>
<accession>A0ABW2M0V8</accession>
<feature type="domain" description="TonB-dependent receptor-like beta-barrel" evidence="12">
    <location>
        <begin position="166"/>
        <end position="585"/>
    </location>
</feature>
<evidence type="ECO:0000256" key="3">
    <source>
        <dbReference type="ARBA" id="ARBA00022452"/>
    </source>
</evidence>
<evidence type="ECO:0000256" key="4">
    <source>
        <dbReference type="ARBA" id="ARBA00022692"/>
    </source>
</evidence>
<keyword evidence="7 10" id="KW-0472">Membrane</keyword>
<evidence type="ECO:0000256" key="11">
    <source>
        <dbReference type="RuleBase" id="RU003357"/>
    </source>
</evidence>
<keyword evidence="9 10" id="KW-0998">Cell outer membrane</keyword>
<dbReference type="InterPro" id="IPR037066">
    <property type="entry name" value="Plug_dom_sf"/>
</dbReference>
<keyword evidence="6 11" id="KW-0798">TonB box</keyword>
<dbReference type="Proteomes" id="UP001596550">
    <property type="component" value="Unassembled WGS sequence"/>
</dbReference>
<dbReference type="EMBL" id="JBHTCR010000006">
    <property type="protein sequence ID" value="MFC7347799.1"/>
    <property type="molecule type" value="Genomic_DNA"/>
</dbReference>
<dbReference type="Pfam" id="PF00593">
    <property type="entry name" value="TonB_dep_Rec_b-barrel"/>
    <property type="match status" value="1"/>
</dbReference>
<evidence type="ECO:0000256" key="7">
    <source>
        <dbReference type="ARBA" id="ARBA00023136"/>
    </source>
</evidence>
<dbReference type="Pfam" id="PF07715">
    <property type="entry name" value="Plug"/>
    <property type="match status" value="1"/>
</dbReference>
<feature type="domain" description="TonB-dependent receptor plug" evidence="13">
    <location>
        <begin position="43"/>
        <end position="141"/>
    </location>
</feature>
<dbReference type="SUPFAM" id="SSF56935">
    <property type="entry name" value="Porins"/>
    <property type="match status" value="1"/>
</dbReference>
<organism evidence="14 15">
    <name type="scientific">Chryseobacterium zhengzhouense</name>
    <dbReference type="NCBI Taxonomy" id="1636086"/>
    <lineage>
        <taxon>Bacteria</taxon>
        <taxon>Pseudomonadati</taxon>
        <taxon>Bacteroidota</taxon>
        <taxon>Flavobacteriia</taxon>
        <taxon>Flavobacteriales</taxon>
        <taxon>Weeksellaceae</taxon>
        <taxon>Chryseobacterium group</taxon>
        <taxon>Chryseobacterium</taxon>
    </lineage>
</organism>
<keyword evidence="8 14" id="KW-0675">Receptor</keyword>
<dbReference type="InterPro" id="IPR036942">
    <property type="entry name" value="Beta-barrel_TonB_sf"/>
</dbReference>
<evidence type="ECO:0000256" key="9">
    <source>
        <dbReference type="ARBA" id="ARBA00023237"/>
    </source>
</evidence>
<gene>
    <name evidence="14" type="ORF">ACFQO9_13820</name>
</gene>
<keyword evidence="3 10" id="KW-1134">Transmembrane beta strand</keyword>
<keyword evidence="2 10" id="KW-0813">Transport</keyword>
<evidence type="ECO:0000256" key="6">
    <source>
        <dbReference type="ARBA" id="ARBA00023077"/>
    </source>
</evidence>
<evidence type="ECO:0000256" key="2">
    <source>
        <dbReference type="ARBA" id="ARBA00022448"/>
    </source>
</evidence>
<comment type="caution">
    <text evidence="14">The sequence shown here is derived from an EMBL/GenBank/DDBJ whole genome shotgun (WGS) entry which is preliminary data.</text>
</comment>
<dbReference type="InterPro" id="IPR000531">
    <property type="entry name" value="Beta-barrel_TonB"/>
</dbReference>
<evidence type="ECO:0000313" key="15">
    <source>
        <dbReference type="Proteomes" id="UP001596550"/>
    </source>
</evidence>
<dbReference type="InterPro" id="IPR039426">
    <property type="entry name" value="TonB-dep_rcpt-like"/>
</dbReference>
<evidence type="ECO:0000313" key="14">
    <source>
        <dbReference type="EMBL" id="MFC7347799.1"/>
    </source>
</evidence>
<dbReference type="RefSeq" id="WP_378180183.1">
    <property type="nucleotide sequence ID" value="NZ_JBHTCR010000006.1"/>
</dbReference>
<evidence type="ECO:0000259" key="13">
    <source>
        <dbReference type="Pfam" id="PF07715"/>
    </source>
</evidence>
<dbReference type="InterPro" id="IPR012910">
    <property type="entry name" value="Plug_dom"/>
</dbReference>
<comment type="similarity">
    <text evidence="10 11">Belongs to the TonB-dependent receptor family.</text>
</comment>
<comment type="subcellular location">
    <subcellularLocation>
        <location evidence="1 10">Cell outer membrane</location>
        <topology evidence="1 10">Multi-pass membrane protein</topology>
    </subcellularLocation>
</comment>
<evidence type="ECO:0000256" key="1">
    <source>
        <dbReference type="ARBA" id="ARBA00004571"/>
    </source>
</evidence>
<keyword evidence="5" id="KW-0732">Signal</keyword>
<dbReference type="PANTHER" id="PTHR30069">
    <property type="entry name" value="TONB-DEPENDENT OUTER MEMBRANE RECEPTOR"/>
    <property type="match status" value="1"/>
</dbReference>
<sequence length="611" mass="69767">MSTKRLLILFSASSCLTLYHGQEKTIDTVYVFDNQMKKVKLFHTVQTLSPQDIQKNASNLSEVLRFQSPVYIKENGRGAVSSPSFRGTTAQQTAFVWNGININSQFLGQGDVNNIALFGYDEMEIKSGGGSVIYGSGAIGGSIHLNNTLSFNKGFSGSFNSEVASFGTYNNFLQAAYSNDKFSFKVSGNYLISQNDYVVPEENYTNWNGKYYNTTANIGIAYKIAPKQTISWQSQLYNATQNYPIFSENGNRTKYEAQTLRNLIAWDYNGSKISNSFKAAYTEDNFQYFGVENMPSTSGGINKNYILKNDFNYFIIPKLNINIIGEFQQNQGEGEGTSGIAKVSRNVGSVAGLIRYFPTHNLRFEAGIKQDFVEKIDAPILYSLSGKWKATEWYSVNVNFSKNFRFPSFNDLYWTPGGNKELRPETSVQTDMNHEFKAGDFRLILSPYYIRITDMIRWLDTGSGYWSPFNTHKVESYGLESQLRYQKNFNENHSIKFTAGYSYTKSVNLETQKQLTYVPLHKFSSNLDYQYRFLRFYAQGMFNGLTYTTTDESRKYAIYPYFVMNTGLSATLMKKYTLGFRVNNITDTIYETMDYYPLPKRNYSINATINF</sequence>
<dbReference type="PANTHER" id="PTHR30069:SF29">
    <property type="entry name" value="HEMOGLOBIN AND HEMOGLOBIN-HAPTOGLOBIN-BINDING PROTEIN 1-RELATED"/>
    <property type="match status" value="1"/>
</dbReference>
<keyword evidence="15" id="KW-1185">Reference proteome</keyword>
<proteinExistence type="inferred from homology"/>
<reference evidence="15" key="1">
    <citation type="journal article" date="2019" name="Int. J. Syst. Evol. Microbiol.">
        <title>The Global Catalogue of Microorganisms (GCM) 10K type strain sequencing project: providing services to taxonomists for standard genome sequencing and annotation.</title>
        <authorList>
            <consortium name="The Broad Institute Genomics Platform"/>
            <consortium name="The Broad Institute Genome Sequencing Center for Infectious Disease"/>
            <person name="Wu L."/>
            <person name="Ma J."/>
        </authorList>
    </citation>
    <scope>NUCLEOTIDE SEQUENCE [LARGE SCALE GENOMIC DNA]</scope>
    <source>
        <strain evidence="15">CCUG 54781</strain>
    </source>
</reference>
<keyword evidence="4 10" id="KW-0812">Transmembrane</keyword>
<evidence type="ECO:0000256" key="5">
    <source>
        <dbReference type="ARBA" id="ARBA00022729"/>
    </source>
</evidence>
<evidence type="ECO:0000256" key="10">
    <source>
        <dbReference type="PROSITE-ProRule" id="PRU01360"/>
    </source>
</evidence>
<name>A0ABW2M0V8_9FLAO</name>